<dbReference type="AlphaFoldDB" id="A0A1M4TA28"/>
<dbReference type="RefSeq" id="WP_073036169.1">
    <property type="nucleotide sequence ID" value="NZ_FQVB01000004.1"/>
</dbReference>
<accession>A0A1M4TA28</accession>
<dbReference type="Pfam" id="PF14329">
    <property type="entry name" value="DUF4386"/>
    <property type="match status" value="1"/>
</dbReference>
<dbReference type="InterPro" id="IPR025495">
    <property type="entry name" value="DUF4386"/>
</dbReference>
<keyword evidence="1" id="KW-0812">Transmembrane</keyword>
<keyword evidence="1" id="KW-0472">Membrane</keyword>
<evidence type="ECO:0000313" key="2">
    <source>
        <dbReference type="EMBL" id="SHE41208.1"/>
    </source>
</evidence>
<sequence>MKSVKRPWKRARLAGGLYLAIILCGVFAEGMVRSGAVAQGDPGALASRIRESIWLFRAGFAADVVMVACDAAVALLLYELFRPVSTTVSSLSAVFRLLEASILGLNLLHYQTALMVVSPDHGSYPLFRDADAAAVVFLGLHARGYDLALLFFAVSIFALGHLVLCSSGFPRILGLGLLVSALVYAAGSMLRFFAPGLLGPFQPTYVVPLLAETAFALHLLFKGPDGAVRR</sequence>
<feature type="transmembrane region" description="Helical" evidence="1">
    <location>
        <begin position="52"/>
        <end position="78"/>
    </location>
</feature>
<organism evidence="2 3">
    <name type="scientific">Desulfacinum infernum DSM 9756</name>
    <dbReference type="NCBI Taxonomy" id="1121391"/>
    <lineage>
        <taxon>Bacteria</taxon>
        <taxon>Pseudomonadati</taxon>
        <taxon>Thermodesulfobacteriota</taxon>
        <taxon>Syntrophobacteria</taxon>
        <taxon>Syntrophobacterales</taxon>
        <taxon>Syntrophobacteraceae</taxon>
        <taxon>Desulfacinum</taxon>
    </lineage>
</organism>
<evidence type="ECO:0000313" key="3">
    <source>
        <dbReference type="Proteomes" id="UP000184076"/>
    </source>
</evidence>
<keyword evidence="3" id="KW-1185">Reference proteome</keyword>
<feature type="transmembrane region" description="Helical" evidence="1">
    <location>
        <begin position="147"/>
        <end position="165"/>
    </location>
</feature>
<keyword evidence="1" id="KW-1133">Transmembrane helix</keyword>
<dbReference type="OrthoDB" id="5421633at2"/>
<evidence type="ECO:0008006" key="4">
    <source>
        <dbReference type="Google" id="ProtNLM"/>
    </source>
</evidence>
<dbReference type="Proteomes" id="UP000184076">
    <property type="component" value="Unassembled WGS sequence"/>
</dbReference>
<protein>
    <recommendedName>
        <fullName evidence="4">DUF4386 domain-containing protein</fullName>
    </recommendedName>
</protein>
<name>A0A1M4TA28_9BACT</name>
<reference evidence="3" key="1">
    <citation type="submission" date="2016-11" db="EMBL/GenBank/DDBJ databases">
        <authorList>
            <person name="Varghese N."/>
            <person name="Submissions S."/>
        </authorList>
    </citation>
    <scope>NUCLEOTIDE SEQUENCE [LARGE SCALE GENOMIC DNA]</scope>
    <source>
        <strain evidence="3">DSM 9756</strain>
    </source>
</reference>
<proteinExistence type="predicted"/>
<evidence type="ECO:0000256" key="1">
    <source>
        <dbReference type="SAM" id="Phobius"/>
    </source>
</evidence>
<feature type="transmembrane region" description="Helical" evidence="1">
    <location>
        <begin position="172"/>
        <end position="193"/>
    </location>
</feature>
<dbReference type="EMBL" id="FQVB01000004">
    <property type="protein sequence ID" value="SHE41208.1"/>
    <property type="molecule type" value="Genomic_DNA"/>
</dbReference>
<dbReference type="STRING" id="1121391.SAMN02745206_00233"/>
<feature type="transmembrane region" description="Helical" evidence="1">
    <location>
        <begin position="90"/>
        <end position="110"/>
    </location>
</feature>
<gene>
    <name evidence="2" type="ORF">SAMN02745206_00233</name>
</gene>
<feature type="transmembrane region" description="Helical" evidence="1">
    <location>
        <begin position="205"/>
        <end position="221"/>
    </location>
</feature>